<dbReference type="Gene3D" id="3.30.160.20">
    <property type="match status" value="1"/>
</dbReference>
<accession>A0A485M627</accession>
<evidence type="ECO:0000259" key="9">
    <source>
        <dbReference type="PROSITE" id="PS50142"/>
    </source>
</evidence>
<dbReference type="SMART" id="SM00358">
    <property type="entry name" value="DSRM"/>
    <property type="match status" value="1"/>
</dbReference>
<dbReference type="InterPro" id="IPR011907">
    <property type="entry name" value="RNase_III"/>
</dbReference>
<dbReference type="GO" id="GO:0006364">
    <property type="term" value="P:rRNA processing"/>
    <property type="evidence" value="ECO:0007669"/>
    <property type="project" value="InterPro"/>
</dbReference>
<reference evidence="10" key="1">
    <citation type="submission" date="2019-03" db="EMBL/GenBank/DDBJ databases">
        <authorList>
            <person name="Hao L."/>
        </authorList>
    </citation>
    <scope>NUCLEOTIDE SEQUENCE</scope>
</reference>
<keyword evidence="4" id="KW-0540">Nuclease</keyword>
<dbReference type="Pfam" id="PF14622">
    <property type="entry name" value="Ribonucleas_3_3"/>
    <property type="match status" value="1"/>
</dbReference>
<dbReference type="EMBL" id="CAADRM010000125">
    <property type="protein sequence ID" value="VFU17010.1"/>
    <property type="molecule type" value="Genomic_DNA"/>
</dbReference>
<dbReference type="EC" id="3.1.26.3" evidence="3"/>
<gene>
    <name evidence="10" type="primary">rnc</name>
    <name evidence="10" type="ORF">SCFA_60022</name>
</gene>
<dbReference type="CDD" id="cd10845">
    <property type="entry name" value="DSRM_RNAse_III_family"/>
    <property type="match status" value="1"/>
</dbReference>
<dbReference type="PROSITE" id="PS00517">
    <property type="entry name" value="RNASE_3_1"/>
    <property type="match status" value="1"/>
</dbReference>
<name>A0A485M627_9ZZZZ</name>
<dbReference type="InterPro" id="IPR014720">
    <property type="entry name" value="dsRBD_dom"/>
</dbReference>
<evidence type="ECO:0000256" key="1">
    <source>
        <dbReference type="ARBA" id="ARBA00000109"/>
    </source>
</evidence>
<dbReference type="FunFam" id="1.10.1520.10:FF:000001">
    <property type="entry name" value="Ribonuclease 3"/>
    <property type="match status" value="1"/>
</dbReference>
<keyword evidence="6 10" id="KW-0378">Hydrolase</keyword>
<evidence type="ECO:0000313" key="10">
    <source>
        <dbReference type="EMBL" id="VFU17010.1"/>
    </source>
</evidence>
<dbReference type="PANTHER" id="PTHR11207:SF0">
    <property type="entry name" value="RIBONUCLEASE 3"/>
    <property type="match status" value="1"/>
</dbReference>
<comment type="similarity">
    <text evidence="2">Belongs to the ribonuclease III family.</text>
</comment>
<evidence type="ECO:0000256" key="7">
    <source>
        <dbReference type="ARBA" id="ARBA00022884"/>
    </source>
</evidence>
<dbReference type="PROSITE" id="PS50142">
    <property type="entry name" value="RNASE_3_2"/>
    <property type="match status" value="1"/>
</dbReference>
<dbReference type="PANTHER" id="PTHR11207">
    <property type="entry name" value="RIBONUCLEASE III"/>
    <property type="match status" value="1"/>
</dbReference>
<dbReference type="SMART" id="SM00535">
    <property type="entry name" value="RIBOc"/>
    <property type="match status" value="1"/>
</dbReference>
<dbReference type="InterPro" id="IPR036389">
    <property type="entry name" value="RNase_III_sf"/>
</dbReference>
<dbReference type="InterPro" id="IPR000999">
    <property type="entry name" value="RNase_III_dom"/>
</dbReference>
<dbReference type="AlphaFoldDB" id="A0A485M627"/>
<feature type="domain" description="DRBM" evidence="8">
    <location>
        <begin position="158"/>
        <end position="227"/>
    </location>
</feature>
<evidence type="ECO:0000256" key="3">
    <source>
        <dbReference type="ARBA" id="ARBA00012177"/>
    </source>
</evidence>
<dbReference type="HAMAP" id="MF_00104">
    <property type="entry name" value="RNase_III"/>
    <property type="match status" value="1"/>
</dbReference>
<evidence type="ECO:0000259" key="8">
    <source>
        <dbReference type="PROSITE" id="PS50137"/>
    </source>
</evidence>
<organism evidence="10">
    <name type="scientific">anaerobic digester metagenome</name>
    <dbReference type="NCBI Taxonomy" id="1263854"/>
    <lineage>
        <taxon>unclassified sequences</taxon>
        <taxon>metagenomes</taxon>
        <taxon>ecological metagenomes</taxon>
    </lineage>
</organism>
<evidence type="ECO:0000256" key="4">
    <source>
        <dbReference type="ARBA" id="ARBA00022722"/>
    </source>
</evidence>
<keyword evidence="5" id="KW-0255">Endonuclease</keyword>
<sequence>MGYESLEAGIGHVFRRKELLEEALTHTTYVNEHREEDIQDNQRLEFLGDSVVNAVITARLFSELTEEREGTLTKKRAELINETALSKIARHLSLGDYLRLGRGEELDQGREKPSILADAYEALIGAVFLDSSFDETARVVERHFTEVLGPIEKVSITDYKSLLLEFCQSRFKHLPRVVVVDEIGPEHDKEFVVNVELEGRVVGRGRGRNKKQAAQSACKEALRSLDYPLS</sequence>
<evidence type="ECO:0000256" key="5">
    <source>
        <dbReference type="ARBA" id="ARBA00022759"/>
    </source>
</evidence>
<dbReference type="SUPFAM" id="SSF54768">
    <property type="entry name" value="dsRNA-binding domain-like"/>
    <property type="match status" value="1"/>
</dbReference>
<proteinExistence type="inferred from homology"/>
<dbReference type="GO" id="GO:0004525">
    <property type="term" value="F:ribonuclease III activity"/>
    <property type="evidence" value="ECO:0007669"/>
    <property type="project" value="UniProtKB-EC"/>
</dbReference>
<dbReference type="CDD" id="cd00593">
    <property type="entry name" value="RIBOc"/>
    <property type="match status" value="1"/>
</dbReference>
<dbReference type="GO" id="GO:0010468">
    <property type="term" value="P:regulation of gene expression"/>
    <property type="evidence" value="ECO:0007669"/>
    <property type="project" value="TreeGrafter"/>
</dbReference>
<dbReference type="GO" id="GO:0003725">
    <property type="term" value="F:double-stranded RNA binding"/>
    <property type="evidence" value="ECO:0007669"/>
    <property type="project" value="TreeGrafter"/>
</dbReference>
<dbReference type="NCBIfam" id="TIGR02191">
    <property type="entry name" value="RNaseIII"/>
    <property type="match status" value="1"/>
</dbReference>
<protein>
    <recommendedName>
        <fullName evidence="3">ribonuclease III</fullName>
        <ecNumber evidence="3">3.1.26.3</ecNumber>
    </recommendedName>
</protein>
<feature type="domain" description="RNase III" evidence="9">
    <location>
        <begin position="3"/>
        <end position="132"/>
    </location>
</feature>
<dbReference type="SUPFAM" id="SSF69065">
    <property type="entry name" value="RNase III domain-like"/>
    <property type="match status" value="1"/>
</dbReference>
<keyword evidence="7" id="KW-0694">RNA-binding</keyword>
<dbReference type="PROSITE" id="PS50137">
    <property type="entry name" value="DS_RBD"/>
    <property type="match status" value="1"/>
</dbReference>
<evidence type="ECO:0000256" key="6">
    <source>
        <dbReference type="ARBA" id="ARBA00022801"/>
    </source>
</evidence>
<dbReference type="Gene3D" id="1.10.1520.10">
    <property type="entry name" value="Ribonuclease III domain"/>
    <property type="match status" value="1"/>
</dbReference>
<evidence type="ECO:0000256" key="2">
    <source>
        <dbReference type="ARBA" id="ARBA00010183"/>
    </source>
</evidence>
<dbReference type="Pfam" id="PF00035">
    <property type="entry name" value="dsrm"/>
    <property type="match status" value="1"/>
</dbReference>
<comment type="catalytic activity">
    <reaction evidence="1">
        <text>Endonucleolytic cleavage to 5'-phosphomonoester.</text>
        <dbReference type="EC" id="3.1.26.3"/>
    </reaction>
</comment>